<keyword evidence="13" id="KW-1185">Reference proteome</keyword>
<protein>
    <recommendedName>
        <fullName evidence="10">ADP/ATP translocase</fullName>
    </recommendedName>
    <alternativeName>
        <fullName evidence="10">ADP,ATP carrier protein</fullName>
    </alternativeName>
</protein>
<evidence type="ECO:0000256" key="7">
    <source>
        <dbReference type="ARBA" id="ARBA00023136"/>
    </source>
</evidence>
<dbReference type="PANTHER" id="PTHR45635">
    <property type="entry name" value="ADP,ATP CARRIER PROTEIN 1-RELATED-RELATED"/>
    <property type="match status" value="1"/>
</dbReference>
<sequence length="261" mass="29344">IETLPSLSNRIFKMGIQEDPGAHSSNRNRRNPSSLPQTLKHFHRDFLAGAPQSREPSSSSRPRRATSPSSETPRGRDASKECSISSTARSVKKAVLRYYPSVALNFSLKDLYRNILRNSSSQENHRKDGVRGIYRGLPASLHGVIIHRGLYFGGFDTVKEVLSEDKELALWKRWVLAQGVTTSAGLASYPLDTVRRRIMMQSGIEHPMYSSTLDCWKKIYRVEGLASFYRGALSNMFRSTGSAAILVFYDEVKKFLNWGGI</sequence>
<comment type="subunit">
    <text evidence="10">Monomer.</text>
</comment>
<evidence type="ECO:0000256" key="6">
    <source>
        <dbReference type="ARBA" id="ARBA00022989"/>
    </source>
</evidence>
<dbReference type="PANTHER" id="PTHR45635:SF46">
    <property type="entry name" value="ADP_ATP TRANSLOCASE"/>
    <property type="match status" value="1"/>
</dbReference>
<comment type="caution">
    <text evidence="12">The sequence shown here is derived from an EMBL/GenBank/DDBJ whole genome shotgun (WGS) entry which is preliminary data.</text>
</comment>
<evidence type="ECO:0000256" key="8">
    <source>
        <dbReference type="PROSITE-ProRule" id="PRU00282"/>
    </source>
</evidence>
<feature type="repeat" description="Solcar" evidence="8">
    <location>
        <begin position="172"/>
        <end position="255"/>
    </location>
</feature>
<evidence type="ECO:0000313" key="12">
    <source>
        <dbReference type="EMBL" id="KAH0859750.1"/>
    </source>
</evidence>
<evidence type="ECO:0000256" key="1">
    <source>
        <dbReference type="ARBA" id="ARBA00004141"/>
    </source>
</evidence>
<evidence type="ECO:0000256" key="5">
    <source>
        <dbReference type="ARBA" id="ARBA00022737"/>
    </source>
</evidence>
<evidence type="ECO:0000256" key="11">
    <source>
        <dbReference type="SAM" id="MobiDB-lite"/>
    </source>
</evidence>
<gene>
    <name evidence="12" type="ORF">HID58_088011</name>
</gene>
<dbReference type="EMBL" id="JAGKQM010000019">
    <property type="protein sequence ID" value="KAH0859750.1"/>
    <property type="molecule type" value="Genomic_DNA"/>
</dbReference>
<dbReference type="InterPro" id="IPR002113">
    <property type="entry name" value="ADT_euk_type"/>
</dbReference>
<name>A0ABQ7XUZ8_BRANA</name>
<feature type="repeat" description="Solcar" evidence="8">
    <location>
        <begin position="80"/>
        <end position="161"/>
    </location>
</feature>
<keyword evidence="6" id="KW-1133">Transmembrane helix</keyword>
<dbReference type="PRINTS" id="PR00927">
    <property type="entry name" value="ADPTRNSLCASE"/>
</dbReference>
<dbReference type="SUPFAM" id="SSF103506">
    <property type="entry name" value="Mitochondrial carrier"/>
    <property type="match status" value="1"/>
</dbReference>
<dbReference type="Proteomes" id="UP000824890">
    <property type="component" value="Unassembled WGS sequence"/>
</dbReference>
<feature type="non-terminal residue" evidence="12">
    <location>
        <position position="1"/>
    </location>
</feature>
<dbReference type="InterPro" id="IPR023395">
    <property type="entry name" value="MCP_dom_sf"/>
</dbReference>
<dbReference type="Pfam" id="PF00153">
    <property type="entry name" value="Mito_carr"/>
    <property type="match status" value="2"/>
</dbReference>
<dbReference type="PROSITE" id="PS50920">
    <property type="entry name" value="SOLCAR"/>
    <property type="match status" value="2"/>
</dbReference>
<feature type="region of interest" description="Disordered" evidence="11">
    <location>
        <begin position="15"/>
        <end position="84"/>
    </location>
</feature>
<keyword evidence="5" id="KW-0677">Repeat</keyword>
<comment type="subcellular location">
    <subcellularLocation>
        <location evidence="1 10">Membrane</location>
        <topology evidence="1 10">Multi-pass membrane protein</topology>
    </subcellularLocation>
</comment>
<keyword evidence="3 9" id="KW-0813">Transport</keyword>
<evidence type="ECO:0000256" key="4">
    <source>
        <dbReference type="ARBA" id="ARBA00022692"/>
    </source>
</evidence>
<comment type="function">
    <text evidence="10">Catalyzes the exchange of ADP and ATP across the membrane.</text>
</comment>
<accession>A0ABQ7XUZ8</accession>
<feature type="compositionally biased region" description="Low complexity" evidence="11">
    <location>
        <begin position="50"/>
        <end position="72"/>
    </location>
</feature>
<dbReference type="Gene3D" id="1.50.40.10">
    <property type="entry name" value="Mitochondrial carrier domain"/>
    <property type="match status" value="1"/>
</dbReference>
<reference evidence="12 13" key="1">
    <citation type="submission" date="2021-05" db="EMBL/GenBank/DDBJ databases">
        <title>Genome Assembly of Synthetic Allotetraploid Brassica napus Reveals Homoeologous Exchanges between Subgenomes.</title>
        <authorList>
            <person name="Davis J.T."/>
        </authorList>
    </citation>
    <scope>NUCLEOTIDE SEQUENCE [LARGE SCALE GENOMIC DNA]</scope>
    <source>
        <strain evidence="13">cv. Da-Ae</strain>
        <tissue evidence="12">Seedling</tissue>
    </source>
</reference>
<keyword evidence="7 8" id="KW-0472">Membrane</keyword>
<proteinExistence type="inferred from homology"/>
<evidence type="ECO:0000256" key="10">
    <source>
        <dbReference type="RuleBase" id="RU368008"/>
    </source>
</evidence>
<keyword evidence="4 8" id="KW-0812">Transmembrane</keyword>
<evidence type="ECO:0000256" key="9">
    <source>
        <dbReference type="RuleBase" id="RU000488"/>
    </source>
</evidence>
<dbReference type="InterPro" id="IPR018108">
    <property type="entry name" value="MCP_transmembrane"/>
</dbReference>
<evidence type="ECO:0000313" key="13">
    <source>
        <dbReference type="Proteomes" id="UP000824890"/>
    </source>
</evidence>
<organism evidence="12 13">
    <name type="scientific">Brassica napus</name>
    <name type="common">Rape</name>
    <dbReference type="NCBI Taxonomy" id="3708"/>
    <lineage>
        <taxon>Eukaryota</taxon>
        <taxon>Viridiplantae</taxon>
        <taxon>Streptophyta</taxon>
        <taxon>Embryophyta</taxon>
        <taxon>Tracheophyta</taxon>
        <taxon>Spermatophyta</taxon>
        <taxon>Magnoliopsida</taxon>
        <taxon>eudicotyledons</taxon>
        <taxon>Gunneridae</taxon>
        <taxon>Pentapetalae</taxon>
        <taxon>rosids</taxon>
        <taxon>malvids</taxon>
        <taxon>Brassicales</taxon>
        <taxon>Brassicaceae</taxon>
        <taxon>Brassiceae</taxon>
        <taxon>Brassica</taxon>
    </lineage>
</organism>
<evidence type="ECO:0000256" key="2">
    <source>
        <dbReference type="ARBA" id="ARBA00006375"/>
    </source>
</evidence>
<comment type="similarity">
    <text evidence="2 9">Belongs to the mitochondrial carrier (TC 2.A.29) family.</text>
</comment>
<evidence type="ECO:0000256" key="3">
    <source>
        <dbReference type="ARBA" id="ARBA00022448"/>
    </source>
</evidence>